<feature type="compositionally biased region" description="Basic and acidic residues" evidence="1">
    <location>
        <begin position="3145"/>
        <end position="3163"/>
    </location>
</feature>
<feature type="compositionally biased region" description="Basic and acidic residues" evidence="1">
    <location>
        <begin position="2183"/>
        <end position="2196"/>
    </location>
</feature>
<protein>
    <submittedName>
        <fullName evidence="4">Adenosine deaminase</fullName>
    </submittedName>
</protein>
<evidence type="ECO:0000256" key="1">
    <source>
        <dbReference type="SAM" id="MobiDB-lite"/>
    </source>
</evidence>
<gene>
    <name evidence="3" type="ORF">C1SCF055_LOCUS10777</name>
</gene>
<accession>A0A9P1FQU5</accession>
<feature type="region of interest" description="Disordered" evidence="1">
    <location>
        <begin position="319"/>
        <end position="343"/>
    </location>
</feature>
<evidence type="ECO:0000256" key="2">
    <source>
        <dbReference type="SAM" id="SignalP"/>
    </source>
</evidence>
<feature type="region of interest" description="Disordered" evidence="1">
    <location>
        <begin position="2183"/>
        <end position="2212"/>
    </location>
</feature>
<keyword evidence="5" id="KW-1185">Reference proteome</keyword>
<feature type="compositionally biased region" description="Basic residues" evidence="1">
    <location>
        <begin position="319"/>
        <end position="335"/>
    </location>
</feature>
<feature type="region of interest" description="Disordered" evidence="1">
    <location>
        <begin position="3139"/>
        <end position="3163"/>
    </location>
</feature>
<dbReference type="EMBL" id="CAMXCT010000779">
    <property type="protein sequence ID" value="CAI3983137.1"/>
    <property type="molecule type" value="Genomic_DNA"/>
</dbReference>
<feature type="compositionally biased region" description="Acidic residues" evidence="1">
    <location>
        <begin position="2197"/>
        <end position="2212"/>
    </location>
</feature>
<dbReference type="EMBL" id="CAMXCT020000779">
    <property type="protein sequence ID" value="CAL1136512.1"/>
    <property type="molecule type" value="Genomic_DNA"/>
</dbReference>
<feature type="compositionally biased region" description="Basic and acidic residues" evidence="1">
    <location>
        <begin position="979"/>
        <end position="998"/>
    </location>
</feature>
<name>A0A9P1FQU5_9DINO</name>
<evidence type="ECO:0000313" key="3">
    <source>
        <dbReference type="EMBL" id="CAI3983137.1"/>
    </source>
</evidence>
<sequence>MFSPAFHALCWAFFNLLGCSALRAGERMDLAISTANNVSKGSCSTCPDLVKFHKHVPTLEGSPDGDVLPDPNGHIDTGDAALVRLSVDEVRDPSSGIIIQQATPSGVQALMSALRAAFGEADQLQATRALETFFEFKRQRMTLPEWSVQWQLNLNVHGDMRRFEEVRTLMLRMAHRNIDSGSNAAHYEEITTDDASSWSAVTDMWSSDADGSNYYMDELYTWYEGDGWYSQPQPWDYDYAETYYEEWPGYDYGYYGWNDDEAPAAEDGEAQQDGNAEEFKDYYKGKGRTPTMGLGCSTCGSKWHNTHACPMNVTYKGKTPMKGKGKSKGYGKGKGKSYGGKPYRGKSYGKKGFGKSKSYGKGGYGNRQGRKGFWLEDMPKNFNDYYGGAYLLSNNSSPEKEDADKLDKVIIRDTFNEAEPLPTRRVRFSDVPEGDQADGTTTKKLNFPVTEDVGEMVFHQVRGRRVRGLLVDPAASSGLIGSEAHRDLFDSGMVPPEKASEITWGAAQTTVTGISGQSDQTIARISIPFGIGTEDAEHTADIIGGDGSKWYDNGDGVMICSLNGHRPDDPAANLVAMKLLLAESGHYILPVNKEDQDMSLNEQKEILAWWKGRSSKHTVACEQSDLNDNAGNYDIKSIDVADTENVPDSNAENPKLQFAAGTESLSLEEEYNEAPQPYGGDQFPAYLKPSKLRYLSKLYKAIPEEFYTKTQRAPVTPRNARSWAKKRRGAHFHLWEMCSGSGRLSFLALCAGLSVMFPLDYRYGWDLGSPAHRRLINEIEETFQPDVDFMSPSCRPWGIFFSSTRSTTTQQEREEEMPVINYLKKKAKLQCQRKKGYIWEQPWSSAIAMWERLQENPGHVDRTDQCRFGAQDEVGNPILKPTGLQSNLALKHCVKRCAGHLGQKHGWLQGAVQGVNRTTAAAVYPESLGKAIVKDIKRFISNKPTVYNDYYKCERCALGRAAADDLRHSFVPGGCRQGRWPEGENPRERKKAEKEQKEQDDLFDLFRKESMKNDKIQKGKLSIHSDIAFNNEQASIFKMIMVKLLDESIKGYEEADKEKKDLPEAQWLQRLQDPVALGWLRKIFVDYMDAKGALSFLQPWSLPTPSPYFTAEEAPLRLIIKGSAEKWSIGKIEDYREMSASHWHEPIDLEEDWLVAIFGSDPESAKTSSSSSSLVPVQPAQDDDVYMNEYGMLQLVMFTTSFKDVDSHGKLYNWQLKLWHLALFAASTLEQGDAPNIEVATSCPGRYLKDLLGTLMNCWIRYFGPMKVFVTDQESALMTIEAGEEFQRAGIEGRPAGTTTKKQGQMHTTTGLVERHIDLVKMSMLKIQAESGRYGIGLEMEELAAEAAMSQNLAMSVGGYTPSILLFGVLPRGFLEPDAEHPHGDITAESSFERSLRLRQIALQAAQGAILESRIARANRSRPHRLALEDMVPGTTSIEIFREDGSGQGWRGPAVLLKVHEAHIRPLRDSFLIYLNENSSLTSTDVEKAAKRMKQVVEECSPFRPFAVGESLTEDKGDWKMVKFPKNDSPSGDQMLRDAKTLMEYHFEHFTLHGIRFGRGMKTISTPRFSKGILITWPFGTLGFSLTENPNYSHIHIKEYFKHNFEDLCHIYLYGYVKYNQVNKTNYLLHLHCKTEAYLNIDLKDGQIFRVDSELEQFVNEKVFKKVALADLPDEVVVVDELPTRSTTATRLSQPLILSVASTHDFVLASLDVSGAFLKGLTFEKVRQILAQKGLASPPRRVVIVPPPNVWRHLSSFDPSFNMPEELYGAFGLECQPLLDDCLWHYKNPDESIKGVITTHVDDLAITCHQTFLDEQFKLMTVTKATVNDFLQASAVVRKAKLKQYENLGLIFKKFTKDVPWKLLCIHDASAASNGRTYAQEGVLILLAPDNMKFDPKVHTINGENVEEQIFGGTAHIRFSHGSKAKRVSYSTSHSETLAAVSGLETATLVSLRLAELLMPEKKPILQQLAALQESGIPYLPVDSYTDCRDFWSLTVGSTALPQNKSQRIYILAIREARVQGRIRWIILIPTQSMTSDPLTKVMVSRPLLSLMSTGQVDFANELGHAIEAPRLPKIKDFTEDDLELGDDKWLESYMTAEDLQAIQLYTTSQGTWTTSTARRNAAPTTLEEEQFHKTGNTYCLPTAVATWKYFSEQFDMLHHILKNLHDNVYVFKIHDLGRRFRSDASRSRDGEREGPESEDFEEEYDHTDDPSLDDFIHDQTEYERRTQQAHARVAIHSYVQRYFNDGRIPSATIDQLYSEHGGISWEIFPPMPIPGLDMAFMCIPNSHKKWGFHASDEVEHLLDDEDCGLESGAEGLTKKEKRNCKGLYAKQNKRASFLGIPVVFLQQLAVCGRCTVCEAFAKVKDLWKKLKYAARKVVSGLMKAKEFLFGFSYASQEVRDGMKERFATYFPVTKTSEDHGTSMLETAQSNSDSDEGQEQIFHDALMKHLQGKTPEMVQQHLSMLEKSLDQADLEEDDQLDAAKKALHGHAAQARQNLEEQLPTLLSNKECQELVQTSLASQVLTITLYVELPRALNAALHLVMGNIAGALHSLLPKIYLQALPHGGGHASATAMDKCLQALQAQRKPLIDTCTHEHPLLSCTARTYQRLMEGALSQRWWPLRHDEKGTTVGSINLGYKYDSLMQSLQCAAKDSCLEMSLANLEQKELTVSEMEKADQNQLARLEQLQCAFAGSRIDKEDGEKGQLPVFTDKIWAAGLKAHAWSSEHNTRYSASCPSMVPFVAAFCAEDLKCMDADKAGEGMLQPLQFEMVAARAREAVQELSDLSMNSVHGKEDLQKLATFWDKMAKSEVWELTPEEDIYQWNLLWRAANASSKAGVLSTWPTIVDALMGKNKTYVDWAQTTKYWEKVLQAAFVKMRVRTLERKKIGEKVPDGVGVDKIMTNLNSIFDTKFCSPGALGGMPNEDLQRMGISEETKVFAATFAHEKSAVVRQWKKWMAFNIKLDPTTKRQEVVKFKQALRKAKCGCMCYDSCGKKEASAFVHCSAGLLETSKELLGKASLVVSLFAKEVVVDWVYAVGRKFMNAMLRIFRVPGHGACGYRFSMNAQEVKHGEKGPQPERKRVTLSGFVSECEVPDFFELSPGEDLRVTAWSEEEQMGEHMDWALQLNGKWEDYEDFLSDSEPSLDETKTEFEESDGPTKFEDGIRANDELAFLDDLDMGELEDGLLNDLGSGDSLDTIDSLQEG</sequence>
<dbReference type="EMBL" id="CAMXCT030000779">
    <property type="protein sequence ID" value="CAL4770449.1"/>
    <property type="molecule type" value="Genomic_DNA"/>
</dbReference>
<evidence type="ECO:0000313" key="4">
    <source>
        <dbReference type="EMBL" id="CAL4770449.1"/>
    </source>
</evidence>
<proteinExistence type="predicted"/>
<evidence type="ECO:0000313" key="5">
    <source>
        <dbReference type="Proteomes" id="UP001152797"/>
    </source>
</evidence>
<feature type="region of interest" description="Disordered" evidence="1">
    <location>
        <begin position="974"/>
        <end position="998"/>
    </location>
</feature>
<reference evidence="3" key="1">
    <citation type="submission" date="2022-10" db="EMBL/GenBank/DDBJ databases">
        <authorList>
            <person name="Chen Y."/>
            <person name="Dougan E. K."/>
            <person name="Chan C."/>
            <person name="Rhodes N."/>
            <person name="Thang M."/>
        </authorList>
    </citation>
    <scope>NUCLEOTIDE SEQUENCE</scope>
</reference>
<organism evidence="3">
    <name type="scientific">Cladocopium goreaui</name>
    <dbReference type="NCBI Taxonomy" id="2562237"/>
    <lineage>
        <taxon>Eukaryota</taxon>
        <taxon>Sar</taxon>
        <taxon>Alveolata</taxon>
        <taxon>Dinophyceae</taxon>
        <taxon>Suessiales</taxon>
        <taxon>Symbiodiniaceae</taxon>
        <taxon>Cladocopium</taxon>
    </lineage>
</organism>
<dbReference type="Proteomes" id="UP001152797">
    <property type="component" value="Unassembled WGS sequence"/>
</dbReference>
<feature type="chain" id="PRO_5043272151" evidence="2">
    <location>
        <begin position="22"/>
        <end position="3204"/>
    </location>
</feature>
<reference evidence="4 5" key="2">
    <citation type="submission" date="2024-05" db="EMBL/GenBank/DDBJ databases">
        <authorList>
            <person name="Chen Y."/>
            <person name="Shah S."/>
            <person name="Dougan E. K."/>
            <person name="Thang M."/>
            <person name="Chan C."/>
        </authorList>
    </citation>
    <scope>NUCLEOTIDE SEQUENCE [LARGE SCALE GENOMIC DNA]</scope>
</reference>
<comment type="caution">
    <text evidence="3">The sequence shown here is derived from an EMBL/GenBank/DDBJ whole genome shotgun (WGS) entry which is preliminary data.</text>
</comment>
<feature type="signal peptide" evidence="2">
    <location>
        <begin position="1"/>
        <end position="21"/>
    </location>
</feature>
<keyword evidence="2" id="KW-0732">Signal</keyword>